<evidence type="ECO:0000259" key="1">
    <source>
        <dbReference type="Pfam" id="PF01636"/>
    </source>
</evidence>
<dbReference type="InterPro" id="IPR051678">
    <property type="entry name" value="AGP_Transferase"/>
</dbReference>
<dbReference type="Proteomes" id="UP000240424">
    <property type="component" value="Unassembled WGS sequence"/>
</dbReference>
<dbReference type="InterPro" id="IPR011009">
    <property type="entry name" value="Kinase-like_dom_sf"/>
</dbReference>
<proteinExistence type="predicted"/>
<dbReference type="RefSeq" id="WP_077080834.1">
    <property type="nucleotide sequence ID" value="NZ_FUEZ01000004.1"/>
</dbReference>
<dbReference type="CDD" id="cd05154">
    <property type="entry name" value="ACAD10_11_N-like"/>
    <property type="match status" value="1"/>
</dbReference>
<protein>
    <submittedName>
        <fullName evidence="2">Predicted kinase, aminoglycoside phosphotransferase (APT) family</fullName>
    </submittedName>
</protein>
<dbReference type="EMBL" id="FUEZ01000004">
    <property type="protein sequence ID" value="SPM42367.1"/>
    <property type="molecule type" value="Genomic_DNA"/>
</dbReference>
<dbReference type="GO" id="GO:0016301">
    <property type="term" value="F:kinase activity"/>
    <property type="evidence" value="ECO:0007669"/>
    <property type="project" value="UniProtKB-KW"/>
</dbReference>
<keyword evidence="3" id="KW-1185">Reference proteome</keyword>
<dbReference type="Gene3D" id="3.90.1200.10">
    <property type="match status" value="1"/>
</dbReference>
<evidence type="ECO:0000313" key="2">
    <source>
        <dbReference type="EMBL" id="SPM42367.1"/>
    </source>
</evidence>
<dbReference type="STRING" id="1841861.GCA_900157365_02907"/>
<feature type="domain" description="Aminoglycoside phosphotransferase" evidence="1">
    <location>
        <begin position="54"/>
        <end position="264"/>
    </location>
</feature>
<gene>
    <name evidence="2" type="ORF">MNAB215_4587</name>
</gene>
<keyword evidence="2" id="KW-0808">Transferase</keyword>
<dbReference type="Pfam" id="PF01636">
    <property type="entry name" value="APH"/>
    <property type="match status" value="1"/>
</dbReference>
<dbReference type="PANTHER" id="PTHR21310">
    <property type="entry name" value="AMINOGLYCOSIDE PHOSPHOTRANSFERASE-RELATED-RELATED"/>
    <property type="match status" value="1"/>
</dbReference>
<dbReference type="AlphaFoldDB" id="A0A2U3PF28"/>
<name>A0A2U3PF28_9MYCO</name>
<keyword evidence="2" id="KW-0418">Kinase</keyword>
<dbReference type="InterPro" id="IPR002575">
    <property type="entry name" value="Aminoglycoside_PTrfase"/>
</dbReference>
<evidence type="ECO:0000313" key="3">
    <source>
        <dbReference type="Proteomes" id="UP000240424"/>
    </source>
</evidence>
<accession>A0A2U3PF28</accession>
<dbReference type="InterPro" id="IPR041726">
    <property type="entry name" value="ACAD10_11_N"/>
</dbReference>
<dbReference type="Gene3D" id="3.30.200.20">
    <property type="entry name" value="Phosphorylase Kinase, domain 1"/>
    <property type="match status" value="1"/>
</dbReference>
<dbReference type="PANTHER" id="PTHR21310:SF40">
    <property type="entry name" value="AMINOGLYCOSIDE PHOSPHOTRANSFERASE DOMAIN-CONTAINING PROTEIN-RELATED"/>
    <property type="match status" value="1"/>
</dbReference>
<reference evidence="2 3" key="1">
    <citation type="submission" date="2017-01" db="EMBL/GenBank/DDBJ databases">
        <authorList>
            <consortium name="Urmite Genomes"/>
        </authorList>
    </citation>
    <scope>NUCLEOTIDE SEQUENCE [LARGE SCALE GENOMIC DNA]</scope>
    <source>
        <strain evidence="2 3">AB215</strain>
    </source>
</reference>
<organism evidence="2 3">
    <name type="scientific">Mycobacterium numidiamassiliense</name>
    <dbReference type="NCBI Taxonomy" id="1841861"/>
    <lineage>
        <taxon>Bacteria</taxon>
        <taxon>Bacillati</taxon>
        <taxon>Actinomycetota</taxon>
        <taxon>Actinomycetes</taxon>
        <taxon>Mycobacteriales</taxon>
        <taxon>Mycobacteriaceae</taxon>
        <taxon>Mycobacterium</taxon>
    </lineage>
</organism>
<dbReference type="OrthoDB" id="3806873at2"/>
<sequence length="364" mass="40014">MTLDDKVDERLAGWLRTQLPGAEDIRVEGLDRLKFGMSAEMMVLAIVSRQDGQDTRQDVVLRLRPKPPALLEPYDLARQFAILRGLEGTAVRVPRALWLEDSGDVLGRPFFIMERAGGIVYEMQAPSDVADDTVVRMCESLAEQLAAIHLVDLKTTGLAAIDKGTDHLDRELTHWADEMNRVKRDSLPALERLLAALRASKPAPCPRVTLVHGDAKPGNFAFADGQVSAVFDWEMTTVGDPLTDIGWLELLWMQPVGLTSHPAALDIEALLSHYEAASGIGLQNRSWYRALNAYKMAVICLIGAMLIEDGHSDDQKLMIAAYGTSMLTQVGLSELGIDESLDDGPVLPRAERIEEIQAQATPVL</sequence>
<dbReference type="SUPFAM" id="SSF56112">
    <property type="entry name" value="Protein kinase-like (PK-like)"/>
    <property type="match status" value="1"/>
</dbReference>